<evidence type="ECO:0000256" key="16">
    <source>
        <dbReference type="ARBA" id="ARBA00049551"/>
    </source>
</evidence>
<evidence type="ECO:0000259" key="19">
    <source>
        <dbReference type="Pfam" id="PF01059"/>
    </source>
</evidence>
<dbReference type="GO" id="GO:0048039">
    <property type="term" value="F:ubiquinone binding"/>
    <property type="evidence" value="ECO:0007669"/>
    <property type="project" value="TreeGrafter"/>
</dbReference>
<feature type="transmembrane region" description="Helical" evidence="17">
    <location>
        <begin position="291"/>
        <end position="315"/>
    </location>
</feature>
<feature type="transmembrane region" description="Helical" evidence="17">
    <location>
        <begin position="374"/>
        <end position="394"/>
    </location>
</feature>
<dbReference type="EC" id="7.1.1.2" evidence="4 17"/>
<dbReference type="GO" id="GO:0003954">
    <property type="term" value="F:NADH dehydrogenase activity"/>
    <property type="evidence" value="ECO:0007669"/>
    <property type="project" value="TreeGrafter"/>
</dbReference>
<geneLocation type="mitochondrion" evidence="20"/>
<dbReference type="Pfam" id="PF00361">
    <property type="entry name" value="Proton_antipo_M"/>
    <property type="match status" value="1"/>
</dbReference>
<evidence type="ECO:0000256" key="7">
    <source>
        <dbReference type="ARBA" id="ARBA00022660"/>
    </source>
</evidence>
<evidence type="ECO:0000256" key="3">
    <source>
        <dbReference type="ARBA" id="ARBA00009025"/>
    </source>
</evidence>
<name>A0AAU7LMF9_9COLE</name>
<dbReference type="GO" id="GO:0042773">
    <property type="term" value="P:ATP synthesis coupled electron transport"/>
    <property type="evidence" value="ECO:0007669"/>
    <property type="project" value="InterPro"/>
</dbReference>
<keyword evidence="7 17" id="KW-0679">Respiratory chain</keyword>
<evidence type="ECO:0000256" key="1">
    <source>
        <dbReference type="ARBA" id="ARBA00003257"/>
    </source>
</evidence>
<evidence type="ECO:0000256" key="14">
    <source>
        <dbReference type="ARBA" id="ARBA00023128"/>
    </source>
</evidence>
<dbReference type="GO" id="GO:0031966">
    <property type="term" value="C:mitochondrial membrane"/>
    <property type="evidence" value="ECO:0007669"/>
    <property type="project" value="UniProtKB-SubCell"/>
</dbReference>
<keyword evidence="11 17" id="KW-1133">Transmembrane helix</keyword>
<evidence type="ECO:0000256" key="2">
    <source>
        <dbReference type="ARBA" id="ARBA00004225"/>
    </source>
</evidence>
<feature type="transmembrane region" description="Helical" evidence="17">
    <location>
        <begin position="175"/>
        <end position="197"/>
    </location>
</feature>
<evidence type="ECO:0000256" key="9">
    <source>
        <dbReference type="ARBA" id="ARBA00022967"/>
    </source>
</evidence>
<protein>
    <recommendedName>
        <fullName evidence="5 17">NADH-ubiquinone oxidoreductase chain 4</fullName>
        <ecNumber evidence="4 17">7.1.1.2</ecNumber>
    </recommendedName>
</protein>
<evidence type="ECO:0000256" key="11">
    <source>
        <dbReference type="ARBA" id="ARBA00022989"/>
    </source>
</evidence>
<feature type="domain" description="NADH:quinone oxidoreductase/Mrp antiporter transmembrane" evidence="18">
    <location>
        <begin position="101"/>
        <end position="381"/>
    </location>
</feature>
<dbReference type="InterPro" id="IPR000260">
    <property type="entry name" value="NADH4_N"/>
</dbReference>
<keyword evidence="9" id="KW-1278">Translocase</keyword>
<evidence type="ECO:0000259" key="18">
    <source>
        <dbReference type="Pfam" id="PF00361"/>
    </source>
</evidence>
<proteinExistence type="inferred from homology"/>
<keyword evidence="13 17" id="KW-0830">Ubiquinone</keyword>
<evidence type="ECO:0000256" key="13">
    <source>
        <dbReference type="ARBA" id="ARBA00023075"/>
    </source>
</evidence>
<evidence type="ECO:0000313" key="20">
    <source>
        <dbReference type="EMBL" id="XBP62998.1"/>
    </source>
</evidence>
<keyword evidence="8 17" id="KW-0812">Transmembrane</keyword>
<evidence type="ECO:0000256" key="12">
    <source>
        <dbReference type="ARBA" id="ARBA00023027"/>
    </source>
</evidence>
<evidence type="ECO:0000256" key="6">
    <source>
        <dbReference type="ARBA" id="ARBA00022448"/>
    </source>
</evidence>
<feature type="transmembrane region" description="Helical" evidence="17">
    <location>
        <begin position="52"/>
        <end position="71"/>
    </location>
</feature>
<evidence type="ECO:0000256" key="5">
    <source>
        <dbReference type="ARBA" id="ARBA00021006"/>
    </source>
</evidence>
<evidence type="ECO:0000256" key="4">
    <source>
        <dbReference type="ARBA" id="ARBA00012944"/>
    </source>
</evidence>
<dbReference type="PANTHER" id="PTHR43507:SF20">
    <property type="entry name" value="NADH-UBIQUINONE OXIDOREDUCTASE CHAIN 4"/>
    <property type="match status" value="1"/>
</dbReference>
<accession>A0AAU7LMF9</accession>
<evidence type="ECO:0000256" key="8">
    <source>
        <dbReference type="ARBA" id="ARBA00022692"/>
    </source>
</evidence>
<dbReference type="AlphaFoldDB" id="A0AAU7LMF9"/>
<keyword evidence="10 17" id="KW-0249">Electron transport</keyword>
<dbReference type="EMBL" id="OR625196">
    <property type="protein sequence ID" value="XBP62998.1"/>
    <property type="molecule type" value="Genomic_DNA"/>
</dbReference>
<dbReference type="GO" id="GO:0015990">
    <property type="term" value="P:electron transport coupled proton transport"/>
    <property type="evidence" value="ECO:0007669"/>
    <property type="project" value="TreeGrafter"/>
</dbReference>
<keyword evidence="15 17" id="KW-0472">Membrane</keyword>
<feature type="domain" description="NADH:ubiquinone oxidoreductase chain 4 N-terminal" evidence="19">
    <location>
        <begin position="1"/>
        <end position="98"/>
    </location>
</feature>
<feature type="transmembrane region" description="Helical" evidence="17">
    <location>
        <begin position="105"/>
        <end position="127"/>
    </location>
</feature>
<keyword evidence="12 17" id="KW-0520">NAD</keyword>
<comment type="similarity">
    <text evidence="3 17">Belongs to the complex I subunit 4 family.</text>
</comment>
<gene>
    <name evidence="20" type="primary">ND4</name>
</gene>
<feature type="transmembrane region" description="Helical" evidence="17">
    <location>
        <begin position="134"/>
        <end position="155"/>
    </location>
</feature>
<feature type="transmembrane region" description="Helical" evidence="17">
    <location>
        <begin position="83"/>
        <end position="99"/>
    </location>
</feature>
<comment type="subcellular location">
    <subcellularLocation>
        <location evidence="2 17">Mitochondrion membrane</location>
        <topology evidence="2 17">Multi-pass membrane protein</topology>
    </subcellularLocation>
</comment>
<dbReference type="InterPro" id="IPR003918">
    <property type="entry name" value="NADH_UbQ_OxRdtase"/>
</dbReference>
<evidence type="ECO:0000256" key="10">
    <source>
        <dbReference type="ARBA" id="ARBA00022982"/>
    </source>
</evidence>
<evidence type="ECO:0000256" key="15">
    <source>
        <dbReference type="ARBA" id="ARBA00023136"/>
    </source>
</evidence>
<dbReference type="PANTHER" id="PTHR43507">
    <property type="entry name" value="NADH-UBIQUINONE OXIDOREDUCTASE CHAIN 4"/>
    <property type="match status" value="1"/>
</dbReference>
<feature type="transmembrane region" description="Helical" evidence="17">
    <location>
        <begin position="266"/>
        <end position="285"/>
    </location>
</feature>
<comment type="catalytic activity">
    <reaction evidence="16 17">
        <text>a ubiquinone + NADH + 5 H(+)(in) = a ubiquinol + NAD(+) + 4 H(+)(out)</text>
        <dbReference type="Rhea" id="RHEA:29091"/>
        <dbReference type="Rhea" id="RHEA-COMP:9565"/>
        <dbReference type="Rhea" id="RHEA-COMP:9566"/>
        <dbReference type="ChEBI" id="CHEBI:15378"/>
        <dbReference type="ChEBI" id="CHEBI:16389"/>
        <dbReference type="ChEBI" id="CHEBI:17976"/>
        <dbReference type="ChEBI" id="CHEBI:57540"/>
        <dbReference type="ChEBI" id="CHEBI:57945"/>
        <dbReference type="EC" id="7.1.1.2"/>
    </reaction>
</comment>
<feature type="transmembrane region" description="Helical" evidence="17">
    <location>
        <begin position="406"/>
        <end position="425"/>
    </location>
</feature>
<feature type="transmembrane region" description="Helical" evidence="17">
    <location>
        <begin position="209"/>
        <end position="232"/>
    </location>
</feature>
<keyword evidence="14 17" id="KW-0496">Mitochondrion</keyword>
<comment type="function">
    <text evidence="1">Core subunit of the mitochondrial membrane respiratory chain NADH dehydrogenase (Complex I) that is believed to belong to the minimal assembly required for catalysis. Complex I functions in the transfer of electrons from NADH to the respiratory chain. The immediate electron acceptor for the enzyme is believed to be ubiquinone.</text>
</comment>
<dbReference type="InterPro" id="IPR001750">
    <property type="entry name" value="ND/Mrp_TM"/>
</dbReference>
<reference evidence="20" key="1">
    <citation type="submission" date="2023-10" db="EMBL/GenBank/DDBJ databases">
        <title>New taxonomic insights for Brazilian Syrbatus Reitter (Coleoptera: Staphylinidae: Pselaphinae), including three new species and their mitochondrial genomes.</title>
        <authorList>
            <person name="Asenjo A."/>
            <person name="Valois M."/>
            <person name="Zampaulo R."/>
            <person name="Molina M."/>
            <person name="Oliveira R.R.M."/>
            <person name="Oliveira G."/>
            <person name="Vasconcelos S."/>
        </authorList>
    </citation>
    <scope>NUCLEOTIDE SEQUENCE</scope>
</reference>
<dbReference type="GO" id="GO:0008137">
    <property type="term" value="F:NADH dehydrogenase (ubiquinone) activity"/>
    <property type="evidence" value="ECO:0007669"/>
    <property type="project" value="UniProtKB-UniRule"/>
</dbReference>
<evidence type="ECO:0000256" key="17">
    <source>
        <dbReference type="RuleBase" id="RU003297"/>
    </source>
</evidence>
<sequence>MMKFLFMVMFMFMMDSYWLILYIMYMFMFVYMFMYSGMIWVNISYFFGVDQAGFLMILLELMILSLMLLASGKMFMIKDYINEYLKVFIFMMMILLLLFSSMNLFIFFILFEVSLIPMIIMILGWGAQSERLQAGVYLMFYMIMFSMPMMIGIFFCMKKNYTLMFYINVEITSIYIFFIMMLVFLMKMPIYLIHLWLPKAHVEASISGSMILAGLLLKLGGFGLIRVLINFSYLLMKINYMVISLGLSGSLIVSLICMRQIDLKSLIAYSSIVHMGLVVTSIMIMTNYGVMGAMMMMIAHGLSSSGLFCLVNIFYERLKSRSFFLMKGMMNYMPMMSMWWFLLISSSISCPPSLNLISEIMLMISIISWNSFTFMVLVLIMFLSVVYMLYLYSYSQNGDFYKGSNYFFLVEIREILLLFFHWFYLNIFFLKSDFLLI</sequence>
<feature type="transmembrane region" description="Helical" evidence="17">
    <location>
        <begin position="336"/>
        <end position="354"/>
    </location>
</feature>
<feature type="transmembrane region" description="Helical" evidence="17">
    <location>
        <begin position="238"/>
        <end position="257"/>
    </location>
</feature>
<dbReference type="PRINTS" id="PR01437">
    <property type="entry name" value="NUOXDRDTASE4"/>
</dbReference>
<organism evidence="20">
    <name type="scientific">Syrbatus sp. 2 RRMO-2024a</name>
    <dbReference type="NCBI Taxonomy" id="3154168"/>
    <lineage>
        <taxon>Eukaryota</taxon>
        <taxon>Metazoa</taxon>
        <taxon>Ecdysozoa</taxon>
        <taxon>Arthropoda</taxon>
        <taxon>Hexapoda</taxon>
        <taxon>Insecta</taxon>
        <taxon>Pterygota</taxon>
        <taxon>Neoptera</taxon>
        <taxon>Endopterygota</taxon>
        <taxon>Coleoptera</taxon>
        <taxon>Polyphaga</taxon>
        <taxon>Staphyliniformia</taxon>
        <taxon>Staphylinidae</taxon>
        <taxon>Omaliinae group</taxon>
        <taxon>Pselaphinae</taxon>
        <taxon>Syrbatus</taxon>
    </lineage>
</organism>
<comment type="function">
    <text evidence="17">Core subunit of the mitochondrial membrane respiratory chain NADH dehydrogenase (Complex I) which catalyzes electron transfer from NADH through the respiratory chain, using ubiquinone as an electron acceptor. Essential for the catalytic activity and assembly of complex I.</text>
</comment>
<feature type="transmembrane region" description="Helical" evidence="17">
    <location>
        <begin position="20"/>
        <end position="40"/>
    </location>
</feature>
<keyword evidence="6 17" id="KW-0813">Transport</keyword>
<dbReference type="Pfam" id="PF01059">
    <property type="entry name" value="Oxidored_q5_N"/>
    <property type="match status" value="1"/>
</dbReference>